<feature type="region of interest" description="Disordered" evidence="1">
    <location>
        <begin position="204"/>
        <end position="225"/>
    </location>
</feature>
<evidence type="ECO:0000256" key="1">
    <source>
        <dbReference type="SAM" id="MobiDB-lite"/>
    </source>
</evidence>
<dbReference type="AlphaFoldDB" id="X0YV06"/>
<reference evidence="2" key="1">
    <citation type="journal article" date="2014" name="Front. Microbiol.">
        <title>High frequency of phylogenetically diverse reductive dehalogenase-homologous genes in deep subseafloor sedimentary metagenomes.</title>
        <authorList>
            <person name="Kawai M."/>
            <person name="Futagami T."/>
            <person name="Toyoda A."/>
            <person name="Takaki Y."/>
            <person name="Nishi S."/>
            <person name="Hori S."/>
            <person name="Arai W."/>
            <person name="Tsubouchi T."/>
            <person name="Morono Y."/>
            <person name="Uchiyama I."/>
            <person name="Ito T."/>
            <person name="Fujiyama A."/>
            <person name="Inagaki F."/>
            <person name="Takami H."/>
        </authorList>
    </citation>
    <scope>NUCLEOTIDE SEQUENCE</scope>
    <source>
        <strain evidence="2">Expedition CK06-06</strain>
    </source>
</reference>
<comment type="caution">
    <text evidence="2">The sequence shown here is derived from an EMBL/GenBank/DDBJ whole genome shotgun (WGS) entry which is preliminary data.</text>
</comment>
<accession>X0YV06</accession>
<sequence>MKKDVKDLIQQEETHLNNLLEQNDLTDFKGMVDELRDTWSKKQMFRTETEARFSVLQDNRYPTKAAKYWQCVREQASYLDNLMTLSFDYRRNEAKIKWLEKKTESEQDEYKLTKYQIDLDEAKFGKASMEKTAKHRMREIKMWSNLKGEFNDGSFNDKDVNQHQLESYGMQYHEKAKSLNANSSEAEVFNIMGQLQSLQRIKKSGELENNTEKKEQITQDGNIKS</sequence>
<proteinExistence type="predicted"/>
<evidence type="ECO:0000313" key="2">
    <source>
        <dbReference type="EMBL" id="GAG60085.1"/>
    </source>
</evidence>
<feature type="compositionally biased region" description="Basic and acidic residues" evidence="1">
    <location>
        <begin position="204"/>
        <end position="217"/>
    </location>
</feature>
<gene>
    <name evidence="2" type="ORF">S01H4_17240</name>
</gene>
<protein>
    <submittedName>
        <fullName evidence="2">Uncharacterized protein</fullName>
    </submittedName>
</protein>
<dbReference type="EMBL" id="BART01007587">
    <property type="protein sequence ID" value="GAG60085.1"/>
    <property type="molecule type" value="Genomic_DNA"/>
</dbReference>
<name>X0YV06_9ZZZZ</name>
<organism evidence="2">
    <name type="scientific">marine sediment metagenome</name>
    <dbReference type="NCBI Taxonomy" id="412755"/>
    <lineage>
        <taxon>unclassified sequences</taxon>
        <taxon>metagenomes</taxon>
        <taxon>ecological metagenomes</taxon>
    </lineage>
</organism>